<dbReference type="PROSITE" id="PS50878">
    <property type="entry name" value="RT_POL"/>
    <property type="match status" value="1"/>
</dbReference>
<dbReference type="SUPFAM" id="SSF56672">
    <property type="entry name" value="DNA/RNA polymerases"/>
    <property type="match status" value="1"/>
</dbReference>
<accession>A0A8K0F0X8</accession>
<name>A0A8K0F0X8_BRALA</name>
<dbReference type="AlphaFoldDB" id="A0A8K0F0X8"/>
<evidence type="ECO:0000313" key="3">
    <source>
        <dbReference type="Proteomes" id="UP000838412"/>
    </source>
</evidence>
<dbReference type="Pfam" id="PF00078">
    <property type="entry name" value="RVT_1"/>
    <property type="match status" value="1"/>
</dbReference>
<evidence type="ECO:0000313" key="2">
    <source>
        <dbReference type="EMBL" id="CAH1274000.1"/>
    </source>
</evidence>
<dbReference type="OrthoDB" id="10037236at2759"/>
<gene>
    <name evidence="2" type="primary">Hypp5251</name>
    <name evidence="2" type="ORF">BLAG_LOCUS25162</name>
</gene>
<dbReference type="Gene3D" id="3.60.10.10">
    <property type="entry name" value="Endonuclease/exonuclease/phosphatase"/>
    <property type="match status" value="1"/>
</dbReference>
<protein>
    <submittedName>
        <fullName evidence="2">Hypp5251 protein</fullName>
    </submittedName>
</protein>
<dbReference type="InterPro" id="IPR043502">
    <property type="entry name" value="DNA/RNA_pol_sf"/>
</dbReference>
<dbReference type="CDD" id="cd01650">
    <property type="entry name" value="RT_nLTR_like"/>
    <property type="match status" value="1"/>
</dbReference>
<reference evidence="2" key="1">
    <citation type="submission" date="2022-01" db="EMBL/GenBank/DDBJ databases">
        <authorList>
            <person name="Braso-Vives M."/>
        </authorList>
    </citation>
    <scope>NUCLEOTIDE SEQUENCE</scope>
</reference>
<dbReference type="PANTHER" id="PTHR47510:SF3">
    <property type="entry name" value="ENDO_EXONUCLEASE_PHOSPHATASE DOMAIN-CONTAINING PROTEIN"/>
    <property type="match status" value="1"/>
</dbReference>
<dbReference type="PANTHER" id="PTHR47510">
    <property type="entry name" value="REVERSE TRANSCRIPTASE DOMAIN-CONTAINING PROTEIN"/>
    <property type="match status" value="1"/>
</dbReference>
<organism evidence="2 3">
    <name type="scientific">Branchiostoma lanceolatum</name>
    <name type="common">Common lancelet</name>
    <name type="synonym">Amphioxus lanceolatum</name>
    <dbReference type="NCBI Taxonomy" id="7740"/>
    <lineage>
        <taxon>Eukaryota</taxon>
        <taxon>Metazoa</taxon>
        <taxon>Chordata</taxon>
        <taxon>Cephalochordata</taxon>
        <taxon>Leptocardii</taxon>
        <taxon>Amphioxiformes</taxon>
        <taxon>Branchiostomatidae</taxon>
        <taxon>Branchiostoma</taxon>
    </lineage>
</organism>
<dbReference type="InterPro" id="IPR000477">
    <property type="entry name" value="RT_dom"/>
</dbReference>
<dbReference type="Proteomes" id="UP000838412">
    <property type="component" value="Chromosome 9"/>
</dbReference>
<dbReference type="EMBL" id="OV696694">
    <property type="protein sequence ID" value="CAH1274000.1"/>
    <property type="molecule type" value="Genomic_DNA"/>
</dbReference>
<sequence>MAGRGPFLYSASFFHRLRHSAPPVGPELKSQLRQLGLLRLRCRPRGTRAGRNFARSISTVVGFWPTFSGLDSTFICKSDGPKCGHQQPLWNRRNAVTSNLIVVPVQQNKKSKQHAALPTFLLCNARSLVPKVDELAVVANQTGAAILAITETWLREDIPDSIVNLSEFTLHRRDRGNGVGGGVCAYVNSSIPHSRLVDLEDDSVECLWLRLRPHRLPRGVSSIVAGVVYNPPPGSLRHKADKDVIAYLNASIQSAETKYPMSGVVLLGDTNQLKYKPLCMRTGLKQVVSRPTRGENQLDSIFTNLSKHYSSKPVHLPPLGSSDHQVLVLPGTPWVKEPVFVHRRRKCTPETVRSLGLALNLADFSPVENTPHAEEKVHQFYSILRPLLDSLLPFKRGKVTSRDKEWITPRIKGLIRERQKAFMSGDTTSFKRLRNKIQHYMKTAKRSFYEKEVDHLKHGDTRKWYSLVKSLMGAPKKREGSLPTPGIDCDSLSEHFSSVWSNVTRDIPSTADVSDQLSTGSLPELSIGQVKLQLRKLNPRKATGDDHIPIWILTTFHEELAPVLCNIYNSCLQQGIFPEQWKSELVVPVPKTSKPKGPEEYRRISLTSCLGKVLESFVRVLLQRDTDHLIHGSQHGFRPGRSTVSALNHITQTWHDALNNKPKMDVHVSFIDFSRAFDTIDHGSLLHSLAIMGVRRDLWCCLRSYLSDRVQRVRWGSRVSSPRPVLAGTPQGGIISPSLFVLAMNSLDKGIPISVAPVKYADDLTNTELLMGSLPGQMQLAINEVDSWAKSYSMAANVKKTKDMVISCRKEAVNPPPLTLNGERVERVRKFKLLGVIVSDDLSWGPHIDYILSKVRPRLHYLRLSKRAGLPADVLLDIYKAFIRPVLEYGSPVWGGLPRGLAEELEKVQRSCCRIISIPYDQLPTLESRRREATTRELRRVVADPTHPCHQFLQPATECQYQLRRAPRFKLPLSRSNRHSQSFIPRALAMLNHN</sequence>
<feature type="domain" description="Reverse transcriptase" evidence="1">
    <location>
        <begin position="570"/>
        <end position="838"/>
    </location>
</feature>
<dbReference type="InterPro" id="IPR036691">
    <property type="entry name" value="Endo/exonu/phosph_ase_sf"/>
</dbReference>
<evidence type="ECO:0000259" key="1">
    <source>
        <dbReference type="PROSITE" id="PS50878"/>
    </source>
</evidence>
<proteinExistence type="predicted"/>
<dbReference type="SUPFAM" id="SSF56219">
    <property type="entry name" value="DNase I-like"/>
    <property type="match status" value="1"/>
</dbReference>
<keyword evidence="3" id="KW-1185">Reference proteome</keyword>